<evidence type="ECO:0000256" key="11">
    <source>
        <dbReference type="ARBA" id="ARBA00022827"/>
    </source>
</evidence>
<evidence type="ECO:0000256" key="13">
    <source>
        <dbReference type="ARBA" id="ARBA00023004"/>
    </source>
</evidence>
<dbReference type="SUPFAM" id="SSF55856">
    <property type="entry name" value="Cytochrome b5-like heme/steroid binding domain"/>
    <property type="match status" value="1"/>
</dbReference>
<keyword evidence="12" id="KW-0560">Oxidoreductase</keyword>
<dbReference type="GO" id="GO:0006790">
    <property type="term" value="P:sulfur compound metabolic process"/>
    <property type="evidence" value="ECO:0007669"/>
    <property type="project" value="TreeGrafter"/>
</dbReference>
<dbReference type="InterPro" id="IPR001433">
    <property type="entry name" value="OxRdtase_FAD/NAD-bd"/>
</dbReference>
<comment type="subunit">
    <text evidence="6">Homodimer.</text>
</comment>
<dbReference type="PRINTS" id="PR00406">
    <property type="entry name" value="CYTB5RDTASE"/>
</dbReference>
<gene>
    <name evidence="18" type="ORF">Ctob_000502</name>
</gene>
<evidence type="ECO:0000256" key="4">
    <source>
        <dbReference type="ARBA" id="ARBA00003838"/>
    </source>
</evidence>
<evidence type="ECO:0000256" key="10">
    <source>
        <dbReference type="ARBA" id="ARBA00022723"/>
    </source>
</evidence>
<dbReference type="InterPro" id="IPR018506">
    <property type="entry name" value="Cyt_B5_heme-BS"/>
</dbReference>
<dbReference type="Pfam" id="PF03404">
    <property type="entry name" value="Mo-co_dimer"/>
    <property type="match status" value="1"/>
</dbReference>
<dbReference type="PANTHER" id="PTHR19372">
    <property type="entry name" value="SULFITE REDUCTASE"/>
    <property type="match status" value="1"/>
</dbReference>
<keyword evidence="13" id="KW-0408">Iron</keyword>
<dbReference type="Pfam" id="PF00174">
    <property type="entry name" value="Oxidored_molyb"/>
    <property type="match status" value="1"/>
</dbReference>
<dbReference type="PROSITE" id="PS50255">
    <property type="entry name" value="CYTOCHROME_B5_2"/>
    <property type="match status" value="1"/>
</dbReference>
<comment type="similarity">
    <text evidence="5">Belongs to the nitrate reductase family.</text>
</comment>
<dbReference type="PRINTS" id="PR00363">
    <property type="entry name" value="CYTOCHROMEB5"/>
</dbReference>
<accession>A0A0M0J4I7</accession>
<dbReference type="CDD" id="cd06183">
    <property type="entry name" value="cyt_b5_reduct_like"/>
    <property type="match status" value="1"/>
</dbReference>
<evidence type="ECO:0000256" key="7">
    <source>
        <dbReference type="ARBA" id="ARBA00022505"/>
    </source>
</evidence>
<evidence type="ECO:0000256" key="5">
    <source>
        <dbReference type="ARBA" id="ARBA00006253"/>
    </source>
</evidence>
<evidence type="ECO:0000259" key="17">
    <source>
        <dbReference type="PROSITE" id="PS51384"/>
    </source>
</evidence>
<dbReference type="GO" id="GO:0008482">
    <property type="term" value="F:sulfite oxidase activity"/>
    <property type="evidence" value="ECO:0007669"/>
    <property type="project" value="TreeGrafter"/>
</dbReference>
<dbReference type="InterPro" id="IPR036374">
    <property type="entry name" value="OxRdtase_Mopterin-bd_sf"/>
</dbReference>
<comment type="caution">
    <text evidence="18">The sequence shown here is derived from an EMBL/GenBank/DDBJ whole genome shotgun (WGS) entry which is preliminary data.</text>
</comment>
<evidence type="ECO:0000256" key="9">
    <source>
        <dbReference type="ARBA" id="ARBA00022630"/>
    </source>
</evidence>
<feature type="compositionally biased region" description="Polar residues" evidence="15">
    <location>
        <begin position="1"/>
        <end position="10"/>
    </location>
</feature>
<keyword evidence="7" id="KW-0500">Molybdenum</keyword>
<dbReference type="InterPro" id="IPR008333">
    <property type="entry name" value="Cbr1-like_FAD-bd_dom"/>
</dbReference>
<dbReference type="SUPFAM" id="SSF81296">
    <property type="entry name" value="E set domains"/>
    <property type="match status" value="1"/>
</dbReference>
<dbReference type="InterPro" id="IPR022407">
    <property type="entry name" value="OxRdtase_Mopterin_BS"/>
</dbReference>
<dbReference type="SMART" id="SM01117">
    <property type="entry name" value="Cyt-b5"/>
    <property type="match status" value="1"/>
</dbReference>
<dbReference type="InterPro" id="IPR017938">
    <property type="entry name" value="Riboflavin_synthase-like_b-brl"/>
</dbReference>
<proteinExistence type="inferred from homology"/>
<evidence type="ECO:0000313" key="19">
    <source>
        <dbReference type="Proteomes" id="UP000037460"/>
    </source>
</evidence>
<evidence type="ECO:0000256" key="15">
    <source>
        <dbReference type="SAM" id="MobiDB-lite"/>
    </source>
</evidence>
<evidence type="ECO:0000259" key="16">
    <source>
        <dbReference type="PROSITE" id="PS50255"/>
    </source>
</evidence>
<keyword evidence="8" id="KW-0349">Heme</keyword>
<dbReference type="InterPro" id="IPR014756">
    <property type="entry name" value="Ig_E-set"/>
</dbReference>
<sequence>MSSGVGSMTIPSPLHSTEIDLKDIDERDKDTPDNWIPRHPDLVRLTGKHPFNVEPPLPKLMECGFITPAALHYVRNHGAVPNIKWEEHRLSVTGLVGKPTTFTMDDLLKLPSRELPITLVCAGNRRKEENLTAQTIGFNWGASGVGTSVWKGVRLCDVLKACGIKTPKEGANHVCFVGVEKMPKGRYGTSITYFTAMDPACDVLLAWEQNGARLTPDHGYPLRLIIPGYIGGRMIKWLNEITVTTEESDNFFHFNDNRVLPEHVTAEIANAEGWWYKPDYIINELNINSAIAYPGHLEVVPLSKPDQTYPISGYCYTGGGRKVIRVEVSIDGGKSWTLSELTHPETPTEYGRYWCWVFFKLEVPLSKIYECETPELLCRGWDAAMNRQPEALTWNVMGMMNNSYFRVKVHRIIDPRTKMPALKFQHPTLAGPGNFGGWFEERVFGKAGAAVVEAPKAAPPASAKTYSLEDVAKHNTKEDVWIVVKGKVYDATKYLPLHPGGEASILITAGQDCTEDFEALHSSKAWKLLDEYYIGELAGAKPAGALPVPPPATPAGPPLTLDKAKYVTLPLEWKKTISHDTRVFRFQLPSKEHELGLPVGQHLFIRAKGPDGANVMRAYTPMGCGAGYVDFVIKVYFANVHPRFPDGGKLTQILEGLKEGDTIDVKGPLGEYIFNTEVMHPKGIFNTDSLTTFTHTPSGDKTPFDTIGFIAGGSGITPVLQTCHALVANKARNLKISILFANRTVDDILCKDLLDELAKDPRVSVWYTLDVQPEEQPWKYSIGFINQEMVEAHLPKPAEKTVIFMCGPPPMINFACKPNLEKAGHVAANVHCF</sequence>
<keyword evidence="9" id="KW-0285">Flavoprotein</keyword>
<dbReference type="Proteomes" id="UP000037460">
    <property type="component" value="Unassembled WGS sequence"/>
</dbReference>
<evidence type="ECO:0000256" key="3">
    <source>
        <dbReference type="ARBA" id="ARBA00001974"/>
    </source>
</evidence>
<dbReference type="SUPFAM" id="SSF63380">
    <property type="entry name" value="Riboflavin synthase domain-like"/>
    <property type="match status" value="1"/>
</dbReference>
<dbReference type="EMBL" id="JWZX01003377">
    <property type="protein sequence ID" value="KOO21257.1"/>
    <property type="molecule type" value="Genomic_DNA"/>
</dbReference>
<dbReference type="PROSITE" id="PS00191">
    <property type="entry name" value="CYTOCHROME_B5_1"/>
    <property type="match status" value="1"/>
</dbReference>
<dbReference type="PROSITE" id="PS51384">
    <property type="entry name" value="FAD_FR"/>
    <property type="match status" value="1"/>
</dbReference>
<dbReference type="PROSITE" id="PS00559">
    <property type="entry name" value="MOLYBDOPTERIN_EUK"/>
    <property type="match status" value="1"/>
</dbReference>
<keyword evidence="11" id="KW-0274">FAD</keyword>
<dbReference type="Pfam" id="PF00175">
    <property type="entry name" value="NAD_binding_1"/>
    <property type="match status" value="1"/>
</dbReference>
<dbReference type="AlphaFoldDB" id="A0A0M0J4I7"/>
<dbReference type="InterPro" id="IPR008335">
    <property type="entry name" value="Mopterin_OxRdtase_euk"/>
</dbReference>
<evidence type="ECO:0000256" key="14">
    <source>
        <dbReference type="ARBA" id="ARBA00023063"/>
    </source>
</evidence>
<evidence type="ECO:0000256" key="2">
    <source>
        <dbReference type="ARBA" id="ARBA00001971"/>
    </source>
</evidence>
<comment type="cofactor">
    <cofactor evidence="1">
        <name>Mo-molybdopterin</name>
        <dbReference type="ChEBI" id="CHEBI:71302"/>
    </cofactor>
</comment>
<keyword evidence="14" id="KW-0534">Nitrate assimilation</keyword>
<name>A0A0M0J4I7_9EUKA</name>
<feature type="domain" description="FAD-binding FR-type" evidence="17">
    <location>
        <begin position="564"/>
        <end position="675"/>
    </location>
</feature>
<dbReference type="SUPFAM" id="SSF52343">
    <property type="entry name" value="Ferredoxin reductase-like, C-terminal NADP-linked domain"/>
    <property type="match status" value="1"/>
</dbReference>
<dbReference type="GO" id="GO:0042128">
    <property type="term" value="P:nitrate assimilation"/>
    <property type="evidence" value="ECO:0007669"/>
    <property type="project" value="UniProtKB-KW"/>
</dbReference>
<dbReference type="Pfam" id="PF00970">
    <property type="entry name" value="FAD_binding_6"/>
    <property type="match status" value="1"/>
</dbReference>
<dbReference type="GO" id="GO:0043546">
    <property type="term" value="F:molybdopterin cofactor binding"/>
    <property type="evidence" value="ECO:0007669"/>
    <property type="project" value="InterPro"/>
</dbReference>
<dbReference type="InterPro" id="IPR017927">
    <property type="entry name" value="FAD-bd_FR_type"/>
</dbReference>
<feature type="compositionally biased region" description="Basic and acidic residues" evidence="15">
    <location>
        <begin position="17"/>
        <end position="35"/>
    </location>
</feature>
<dbReference type="FunFam" id="3.90.420.10:FF:000003">
    <property type="entry name" value="Nitrate reductase"/>
    <property type="match status" value="1"/>
</dbReference>
<dbReference type="FunFam" id="3.10.120.10:FF:000007">
    <property type="entry name" value="Sulfite oxidase, mitochondrial"/>
    <property type="match status" value="1"/>
</dbReference>
<evidence type="ECO:0000256" key="12">
    <source>
        <dbReference type="ARBA" id="ARBA00023002"/>
    </source>
</evidence>
<comment type="cofactor">
    <cofactor evidence="2">
        <name>heme</name>
        <dbReference type="ChEBI" id="CHEBI:30413"/>
    </cofactor>
</comment>
<dbReference type="GO" id="GO:0030151">
    <property type="term" value="F:molybdenum ion binding"/>
    <property type="evidence" value="ECO:0007669"/>
    <property type="project" value="InterPro"/>
</dbReference>
<dbReference type="InterPro" id="IPR000572">
    <property type="entry name" value="OxRdtase_Mopterin-bd_dom"/>
</dbReference>
<dbReference type="OrthoDB" id="10051395at2759"/>
<dbReference type="Gene3D" id="3.10.120.10">
    <property type="entry name" value="Cytochrome b5-like heme/steroid binding domain"/>
    <property type="match status" value="1"/>
</dbReference>
<organism evidence="18 19">
    <name type="scientific">Chrysochromulina tobinii</name>
    <dbReference type="NCBI Taxonomy" id="1460289"/>
    <lineage>
        <taxon>Eukaryota</taxon>
        <taxon>Haptista</taxon>
        <taxon>Haptophyta</taxon>
        <taxon>Prymnesiophyceae</taxon>
        <taxon>Prymnesiales</taxon>
        <taxon>Chrysochromulinaceae</taxon>
        <taxon>Chrysochromulina</taxon>
    </lineage>
</organism>
<feature type="domain" description="Cytochrome b5 heme-binding" evidence="16">
    <location>
        <begin position="463"/>
        <end position="538"/>
    </location>
</feature>
<comment type="cofactor">
    <cofactor evidence="3">
        <name>FAD</name>
        <dbReference type="ChEBI" id="CHEBI:57692"/>
    </cofactor>
</comment>
<dbReference type="Gene3D" id="2.40.30.10">
    <property type="entry name" value="Translation factors"/>
    <property type="match status" value="1"/>
</dbReference>
<dbReference type="InterPro" id="IPR001199">
    <property type="entry name" value="Cyt_B5-like_heme/steroid-bd"/>
</dbReference>
<evidence type="ECO:0000256" key="6">
    <source>
        <dbReference type="ARBA" id="ARBA00011738"/>
    </source>
</evidence>
<dbReference type="InterPro" id="IPR036400">
    <property type="entry name" value="Cyt_B5-like_heme/steroid_sf"/>
</dbReference>
<dbReference type="InterPro" id="IPR039261">
    <property type="entry name" value="FNR_nucleotide-bd"/>
</dbReference>
<evidence type="ECO:0000313" key="18">
    <source>
        <dbReference type="EMBL" id="KOO21257.1"/>
    </source>
</evidence>
<evidence type="ECO:0000256" key="8">
    <source>
        <dbReference type="ARBA" id="ARBA00022617"/>
    </source>
</evidence>
<protein>
    <submittedName>
        <fullName evidence="18">Nitrate reductase</fullName>
    </submittedName>
</protein>
<reference evidence="19" key="1">
    <citation type="journal article" date="2015" name="PLoS Genet.">
        <title>Genome Sequence and Transcriptome Analyses of Chrysochromulina tobin: Metabolic Tools for Enhanced Algal Fitness in the Prominent Order Prymnesiales (Haptophyceae).</title>
        <authorList>
            <person name="Hovde B.T."/>
            <person name="Deodato C.R."/>
            <person name="Hunsperger H.M."/>
            <person name="Ryken S.A."/>
            <person name="Yost W."/>
            <person name="Jha R.K."/>
            <person name="Patterson J."/>
            <person name="Monnat R.J. Jr."/>
            <person name="Barlow S.B."/>
            <person name="Starkenburg S.R."/>
            <person name="Cattolico R.A."/>
        </authorList>
    </citation>
    <scope>NUCLEOTIDE SEQUENCE</scope>
    <source>
        <strain evidence="19">CCMP291</strain>
    </source>
</reference>
<dbReference type="PANTHER" id="PTHR19372:SF7">
    <property type="entry name" value="SULFITE OXIDASE, MITOCHONDRIAL"/>
    <property type="match status" value="1"/>
</dbReference>
<feature type="region of interest" description="Disordered" evidence="15">
    <location>
        <begin position="1"/>
        <end position="35"/>
    </location>
</feature>
<dbReference type="PRINTS" id="PR00407">
    <property type="entry name" value="EUMOPTERIN"/>
</dbReference>
<keyword evidence="19" id="KW-1185">Reference proteome</keyword>
<dbReference type="Pfam" id="PF00173">
    <property type="entry name" value="Cyt-b5"/>
    <property type="match status" value="1"/>
</dbReference>
<dbReference type="InterPro" id="IPR005066">
    <property type="entry name" value="MoCF_OxRdtse_dimer"/>
</dbReference>
<dbReference type="Gene3D" id="3.90.420.10">
    <property type="entry name" value="Oxidoreductase, molybdopterin-binding domain"/>
    <property type="match status" value="1"/>
</dbReference>
<dbReference type="GO" id="GO:0020037">
    <property type="term" value="F:heme binding"/>
    <property type="evidence" value="ECO:0007669"/>
    <property type="project" value="InterPro"/>
</dbReference>
<dbReference type="Gene3D" id="3.40.50.80">
    <property type="entry name" value="Nucleotide-binding domain of ferredoxin-NADP reductase (FNR) module"/>
    <property type="match status" value="1"/>
</dbReference>
<keyword evidence="10" id="KW-0479">Metal-binding</keyword>
<dbReference type="FunFam" id="2.40.30.10:FF:000021">
    <property type="entry name" value="NADH-cytochrome b5 reductase"/>
    <property type="match status" value="1"/>
</dbReference>
<comment type="function">
    <text evidence="4">Nitrate reductase is a key enzyme involved in the first step of nitrate assimilation in plants, fungi and bacteria.</text>
</comment>
<dbReference type="Gene3D" id="2.60.40.650">
    <property type="match status" value="1"/>
</dbReference>
<evidence type="ECO:0000256" key="1">
    <source>
        <dbReference type="ARBA" id="ARBA00001924"/>
    </source>
</evidence>
<dbReference type="SUPFAM" id="SSF56524">
    <property type="entry name" value="Oxidoreductase molybdopterin-binding domain"/>
    <property type="match status" value="1"/>
</dbReference>